<reference evidence="1" key="2">
    <citation type="journal article" date="2015" name="Fish Shellfish Immunol.">
        <title>Early steps in the European eel (Anguilla anguilla)-Vibrio vulnificus interaction in the gills: Role of the RtxA13 toxin.</title>
        <authorList>
            <person name="Callol A."/>
            <person name="Pajuelo D."/>
            <person name="Ebbesson L."/>
            <person name="Teles M."/>
            <person name="MacKenzie S."/>
            <person name="Amaro C."/>
        </authorList>
    </citation>
    <scope>NUCLEOTIDE SEQUENCE</scope>
</reference>
<dbReference type="EMBL" id="GBXM01076280">
    <property type="protein sequence ID" value="JAH32297.1"/>
    <property type="molecule type" value="Transcribed_RNA"/>
</dbReference>
<dbReference type="AlphaFoldDB" id="A0A0E9RTX4"/>
<name>A0A0E9RTX4_ANGAN</name>
<evidence type="ECO:0000313" key="1">
    <source>
        <dbReference type="EMBL" id="JAH32297.1"/>
    </source>
</evidence>
<organism evidence="1">
    <name type="scientific">Anguilla anguilla</name>
    <name type="common">European freshwater eel</name>
    <name type="synonym">Muraena anguilla</name>
    <dbReference type="NCBI Taxonomy" id="7936"/>
    <lineage>
        <taxon>Eukaryota</taxon>
        <taxon>Metazoa</taxon>
        <taxon>Chordata</taxon>
        <taxon>Craniata</taxon>
        <taxon>Vertebrata</taxon>
        <taxon>Euteleostomi</taxon>
        <taxon>Actinopterygii</taxon>
        <taxon>Neopterygii</taxon>
        <taxon>Teleostei</taxon>
        <taxon>Anguilliformes</taxon>
        <taxon>Anguillidae</taxon>
        <taxon>Anguilla</taxon>
    </lineage>
</organism>
<accession>A0A0E9RTX4</accession>
<reference evidence="1" key="1">
    <citation type="submission" date="2014-11" db="EMBL/GenBank/DDBJ databases">
        <authorList>
            <person name="Amaro Gonzalez C."/>
        </authorList>
    </citation>
    <scope>NUCLEOTIDE SEQUENCE</scope>
</reference>
<sequence>MACLDSLYSVFSKHDIMIQYKMILLINALHCAGHCGEETDRIFTETLIQSVTVVCHQKFI</sequence>
<proteinExistence type="predicted"/>
<protein>
    <submittedName>
        <fullName evidence="1">Uncharacterized protein</fullName>
    </submittedName>
</protein>